<reference evidence="5 6" key="1">
    <citation type="journal article" date="2018" name="Environ. Microbiol.">
        <title>Novel energy conservation strategies and behaviour of Pelotomaculum schinkii driving syntrophic propionate catabolism.</title>
        <authorList>
            <person name="Hidalgo-Ahumada C.A.P."/>
            <person name="Nobu M.K."/>
            <person name="Narihiro T."/>
            <person name="Tamaki H."/>
            <person name="Liu W.T."/>
            <person name="Kamagata Y."/>
            <person name="Stams A.J.M."/>
            <person name="Imachi H."/>
            <person name="Sousa D.Z."/>
        </authorList>
    </citation>
    <scope>NUCLEOTIDE SEQUENCE [LARGE SCALE GENOMIC DNA]</scope>
    <source>
        <strain evidence="5 6">HH</strain>
    </source>
</reference>
<sequence>MRGAVLYSNDELYEYILDNIQKVVFPEELIRLRLSLSVFELLALMMSEKYQAVTMSSLAQGMSVPMSTATGIVDRLVKKGLLDRGRSEEDRRVVTVSLTESGKEVIQDLKGYLYSNLDRVRAILTAEEFETALDLLRKLILGFRKEEHASAETVRERRIIEIE</sequence>
<dbReference type="PANTHER" id="PTHR42756:SF1">
    <property type="entry name" value="TRANSCRIPTIONAL REPRESSOR OF EMRAB OPERON"/>
    <property type="match status" value="1"/>
</dbReference>
<evidence type="ECO:0000256" key="3">
    <source>
        <dbReference type="ARBA" id="ARBA00023163"/>
    </source>
</evidence>
<dbReference type="GO" id="GO:0003677">
    <property type="term" value="F:DNA binding"/>
    <property type="evidence" value="ECO:0007669"/>
    <property type="project" value="UniProtKB-KW"/>
</dbReference>
<evidence type="ECO:0000313" key="5">
    <source>
        <dbReference type="EMBL" id="TEB07915.1"/>
    </source>
</evidence>
<dbReference type="Gene3D" id="1.10.10.10">
    <property type="entry name" value="Winged helix-like DNA-binding domain superfamily/Winged helix DNA-binding domain"/>
    <property type="match status" value="1"/>
</dbReference>
<evidence type="ECO:0000256" key="2">
    <source>
        <dbReference type="ARBA" id="ARBA00023125"/>
    </source>
</evidence>
<accession>A0A4Y7RFX2</accession>
<feature type="domain" description="HTH marR-type" evidence="4">
    <location>
        <begin position="1"/>
        <end position="141"/>
    </location>
</feature>
<dbReference type="PRINTS" id="PR00598">
    <property type="entry name" value="HTHMARR"/>
</dbReference>
<evidence type="ECO:0000259" key="4">
    <source>
        <dbReference type="PROSITE" id="PS50995"/>
    </source>
</evidence>
<dbReference type="GO" id="GO:0003700">
    <property type="term" value="F:DNA-binding transcription factor activity"/>
    <property type="evidence" value="ECO:0007669"/>
    <property type="project" value="InterPro"/>
</dbReference>
<organism evidence="5 6">
    <name type="scientific">Pelotomaculum schinkii</name>
    <dbReference type="NCBI Taxonomy" id="78350"/>
    <lineage>
        <taxon>Bacteria</taxon>
        <taxon>Bacillati</taxon>
        <taxon>Bacillota</taxon>
        <taxon>Clostridia</taxon>
        <taxon>Eubacteriales</taxon>
        <taxon>Desulfotomaculaceae</taxon>
        <taxon>Pelotomaculum</taxon>
    </lineage>
</organism>
<dbReference type="RefSeq" id="WP_190239693.1">
    <property type="nucleotide sequence ID" value="NZ_QFGA01000001.1"/>
</dbReference>
<dbReference type="InterPro" id="IPR036388">
    <property type="entry name" value="WH-like_DNA-bd_sf"/>
</dbReference>
<evidence type="ECO:0000313" key="6">
    <source>
        <dbReference type="Proteomes" id="UP000298324"/>
    </source>
</evidence>
<dbReference type="PANTHER" id="PTHR42756">
    <property type="entry name" value="TRANSCRIPTIONAL REGULATOR, MARR"/>
    <property type="match status" value="1"/>
</dbReference>
<dbReference type="SUPFAM" id="SSF46785">
    <property type="entry name" value="Winged helix' DNA-binding domain"/>
    <property type="match status" value="1"/>
</dbReference>
<gene>
    <name evidence="5" type="primary">mprA_1</name>
    <name evidence="5" type="ORF">Psch_01470</name>
</gene>
<dbReference type="InterPro" id="IPR023187">
    <property type="entry name" value="Tscrpt_reg_MarR-type_CS"/>
</dbReference>
<dbReference type="PROSITE" id="PS01117">
    <property type="entry name" value="HTH_MARR_1"/>
    <property type="match status" value="1"/>
</dbReference>
<dbReference type="AlphaFoldDB" id="A0A4Y7RFX2"/>
<dbReference type="Pfam" id="PF01047">
    <property type="entry name" value="MarR"/>
    <property type="match status" value="1"/>
</dbReference>
<keyword evidence="2" id="KW-0238">DNA-binding</keyword>
<keyword evidence="6" id="KW-1185">Reference proteome</keyword>
<dbReference type="PROSITE" id="PS50995">
    <property type="entry name" value="HTH_MARR_2"/>
    <property type="match status" value="1"/>
</dbReference>
<dbReference type="EMBL" id="QFGA01000001">
    <property type="protein sequence ID" value="TEB07915.1"/>
    <property type="molecule type" value="Genomic_DNA"/>
</dbReference>
<dbReference type="InterPro" id="IPR000835">
    <property type="entry name" value="HTH_MarR-typ"/>
</dbReference>
<protein>
    <submittedName>
        <fullName evidence="5">Transcriptional repressor MprA</fullName>
    </submittedName>
</protein>
<comment type="caution">
    <text evidence="5">The sequence shown here is derived from an EMBL/GenBank/DDBJ whole genome shotgun (WGS) entry which is preliminary data.</text>
</comment>
<evidence type="ECO:0000256" key="1">
    <source>
        <dbReference type="ARBA" id="ARBA00023015"/>
    </source>
</evidence>
<name>A0A4Y7RFX2_9FIRM</name>
<proteinExistence type="predicted"/>
<keyword evidence="3" id="KW-0804">Transcription</keyword>
<keyword evidence="1" id="KW-0805">Transcription regulation</keyword>
<dbReference type="Proteomes" id="UP000298324">
    <property type="component" value="Unassembled WGS sequence"/>
</dbReference>
<dbReference type="SMART" id="SM00347">
    <property type="entry name" value="HTH_MARR"/>
    <property type="match status" value="1"/>
</dbReference>
<dbReference type="InterPro" id="IPR036390">
    <property type="entry name" value="WH_DNA-bd_sf"/>
</dbReference>